<dbReference type="AlphaFoldDB" id="A0A2Z3YUB9"/>
<dbReference type="PROSITE" id="PS51276">
    <property type="entry name" value="PEPTIDASE_C56_PFPI"/>
    <property type="match status" value="1"/>
</dbReference>
<keyword evidence="3" id="KW-0378">Hydrolase</keyword>
<comment type="similarity">
    <text evidence="1">Belongs to the peptidase C56 family.</text>
</comment>
<keyword evidence="3" id="KW-0326">Glycosidase</keyword>
<dbReference type="PANTHER" id="PTHR42733:SF12">
    <property type="entry name" value="PROTEINASE"/>
    <property type="match status" value="1"/>
</dbReference>
<dbReference type="OrthoDB" id="9792284at2"/>
<evidence type="ECO:0000313" key="3">
    <source>
        <dbReference type="EMBL" id="AWT25637.1"/>
    </source>
</evidence>
<dbReference type="Proteomes" id="UP000247696">
    <property type="component" value="Chromosome"/>
</dbReference>
<proteinExistence type="inferred from homology"/>
<dbReference type="NCBIfam" id="TIGR01382">
    <property type="entry name" value="PfpI"/>
    <property type="match status" value="1"/>
</dbReference>
<evidence type="ECO:0000256" key="1">
    <source>
        <dbReference type="ARBA" id="ARBA00008542"/>
    </source>
</evidence>
<feature type="domain" description="DJ-1/PfpI" evidence="2">
    <location>
        <begin position="4"/>
        <end position="175"/>
    </location>
</feature>
<evidence type="ECO:0000259" key="2">
    <source>
        <dbReference type="Pfam" id="PF01965"/>
    </source>
</evidence>
<dbReference type="EMBL" id="CP024988">
    <property type="protein sequence ID" value="AWT25637.1"/>
    <property type="molecule type" value="Genomic_DNA"/>
</dbReference>
<name>A0A2Z3YUB9_9CORY</name>
<sequence length="184" mass="19298">MTGVLIISTNYGTETDEIRRPIEAFKEADVPVTVASVDGGEIRTVVGDRAEGPVVDSDTTLAEVAASDYDLVVIPGGTVNADTLRTDPDAQRIVRGAASAGIPVAAICHGPWLLVSTDLVVGKTLTSYPSLAVDVTNAGGTWVDEEVSVDPTNGFTLVTSRTPDDLPAFIRAAFEARDARVKDE</sequence>
<dbReference type="SUPFAM" id="SSF52317">
    <property type="entry name" value="Class I glutamine amidotransferase-like"/>
    <property type="match status" value="1"/>
</dbReference>
<dbReference type="KEGG" id="cpre:Csp1_08290"/>
<dbReference type="InterPro" id="IPR029062">
    <property type="entry name" value="Class_I_gatase-like"/>
</dbReference>
<dbReference type="InterPro" id="IPR002818">
    <property type="entry name" value="DJ-1/PfpI"/>
</dbReference>
<dbReference type="EC" id="3.2.-.-" evidence="3"/>
<reference evidence="4" key="1">
    <citation type="submission" date="2017-11" db="EMBL/GenBank/DDBJ databases">
        <title>Otitis media/interna in a cat caused by the recently described species Corynebacterium provencense.</title>
        <authorList>
            <person name="Kittl S."/>
            <person name="Brodard I."/>
            <person name="Rychener L."/>
            <person name="Jores J."/>
            <person name="Roosje P."/>
            <person name="Gobeli Brawand S."/>
        </authorList>
    </citation>
    <scope>NUCLEOTIDE SEQUENCE [LARGE SCALE GENOMIC DNA]</scope>
    <source>
        <strain evidence="4">17KM38</strain>
    </source>
</reference>
<dbReference type="STRING" id="1737425.GCA_900049755_00462"/>
<dbReference type="PANTHER" id="PTHR42733">
    <property type="entry name" value="DJ-1 PROTEIN"/>
    <property type="match status" value="1"/>
</dbReference>
<evidence type="ECO:0000313" key="4">
    <source>
        <dbReference type="Proteomes" id="UP000247696"/>
    </source>
</evidence>
<dbReference type="GO" id="GO:0016798">
    <property type="term" value="F:hydrolase activity, acting on glycosyl bonds"/>
    <property type="evidence" value="ECO:0007669"/>
    <property type="project" value="UniProtKB-KW"/>
</dbReference>
<dbReference type="Gene3D" id="3.40.50.880">
    <property type="match status" value="1"/>
</dbReference>
<protein>
    <submittedName>
        <fullName evidence="3">General stress protein 18</fullName>
        <ecNumber evidence="3">3.2.-.-</ecNumber>
    </submittedName>
</protein>
<organism evidence="3 4">
    <name type="scientific">Corynebacterium provencense</name>
    <dbReference type="NCBI Taxonomy" id="1737425"/>
    <lineage>
        <taxon>Bacteria</taxon>
        <taxon>Bacillati</taxon>
        <taxon>Actinomycetota</taxon>
        <taxon>Actinomycetes</taxon>
        <taxon>Mycobacteriales</taxon>
        <taxon>Corynebacteriaceae</taxon>
        <taxon>Corynebacterium</taxon>
    </lineage>
</organism>
<dbReference type="RefSeq" id="WP_110481138.1">
    <property type="nucleotide sequence ID" value="NZ_CP024988.1"/>
</dbReference>
<keyword evidence="4" id="KW-1185">Reference proteome</keyword>
<dbReference type="Pfam" id="PF01965">
    <property type="entry name" value="DJ-1_PfpI"/>
    <property type="match status" value="1"/>
</dbReference>
<dbReference type="InterPro" id="IPR006286">
    <property type="entry name" value="C56_PfpI-like"/>
</dbReference>
<accession>A0A2Z3YUB9</accession>
<dbReference type="CDD" id="cd03134">
    <property type="entry name" value="GATase1_PfpI_like"/>
    <property type="match status" value="1"/>
</dbReference>
<gene>
    <name evidence="3" type="primary">yfkM</name>
    <name evidence="3" type="ORF">Csp1_08290</name>
</gene>